<organism evidence="2 3">
    <name type="scientific">Neurospora hispaniola</name>
    <dbReference type="NCBI Taxonomy" id="588809"/>
    <lineage>
        <taxon>Eukaryota</taxon>
        <taxon>Fungi</taxon>
        <taxon>Dikarya</taxon>
        <taxon>Ascomycota</taxon>
        <taxon>Pezizomycotina</taxon>
        <taxon>Sordariomycetes</taxon>
        <taxon>Sordariomycetidae</taxon>
        <taxon>Sordariales</taxon>
        <taxon>Sordariaceae</taxon>
        <taxon>Neurospora</taxon>
    </lineage>
</organism>
<gene>
    <name evidence="2" type="ORF">B0T23DRAFT_200004</name>
</gene>
<protein>
    <recommendedName>
        <fullName evidence="4">Secreted protein</fullName>
    </recommendedName>
</protein>
<proteinExistence type="predicted"/>
<dbReference type="Proteomes" id="UP001285908">
    <property type="component" value="Unassembled WGS sequence"/>
</dbReference>
<dbReference type="RefSeq" id="XP_062691082.1">
    <property type="nucleotide sequence ID" value="XM_062833365.1"/>
</dbReference>
<dbReference type="EMBL" id="JAULSX010000006">
    <property type="protein sequence ID" value="KAK3489375.1"/>
    <property type="molecule type" value="Genomic_DNA"/>
</dbReference>
<feature type="chain" id="PRO_5042472971" description="Secreted protein" evidence="1">
    <location>
        <begin position="20"/>
        <end position="114"/>
    </location>
</feature>
<accession>A0AAJ0MPK0</accession>
<evidence type="ECO:0000313" key="2">
    <source>
        <dbReference type="EMBL" id="KAK3489375.1"/>
    </source>
</evidence>
<dbReference type="GeneID" id="87870987"/>
<keyword evidence="3" id="KW-1185">Reference proteome</keyword>
<reference evidence="2 3" key="1">
    <citation type="journal article" date="2023" name="Mol. Phylogenet. Evol.">
        <title>Genome-scale phylogeny and comparative genomics of the fungal order Sordariales.</title>
        <authorList>
            <person name="Hensen N."/>
            <person name="Bonometti L."/>
            <person name="Westerberg I."/>
            <person name="Brannstrom I.O."/>
            <person name="Guillou S."/>
            <person name="Cros-Aarteil S."/>
            <person name="Calhoun S."/>
            <person name="Haridas S."/>
            <person name="Kuo A."/>
            <person name="Mondo S."/>
            <person name="Pangilinan J."/>
            <person name="Riley R."/>
            <person name="LaButti K."/>
            <person name="Andreopoulos B."/>
            <person name="Lipzen A."/>
            <person name="Chen C."/>
            <person name="Yan M."/>
            <person name="Daum C."/>
            <person name="Ng V."/>
            <person name="Clum A."/>
            <person name="Steindorff A."/>
            <person name="Ohm R.A."/>
            <person name="Martin F."/>
            <person name="Silar P."/>
            <person name="Natvig D.O."/>
            <person name="Lalanne C."/>
            <person name="Gautier V."/>
            <person name="Ament-Velasquez S.L."/>
            <person name="Kruys A."/>
            <person name="Hutchinson M.I."/>
            <person name="Powell A.J."/>
            <person name="Barry K."/>
            <person name="Miller A.N."/>
            <person name="Grigoriev I.V."/>
            <person name="Debuchy R."/>
            <person name="Gladieux P."/>
            <person name="Hiltunen Thoren M."/>
            <person name="Johannesson H."/>
        </authorList>
    </citation>
    <scope>NUCLEOTIDE SEQUENCE [LARGE SCALE GENOMIC DNA]</scope>
    <source>
        <strain evidence="2 3">FGSC 10403</strain>
    </source>
</reference>
<name>A0AAJ0MPK0_9PEZI</name>
<sequence length="114" mass="12783">MFTRHQSFLALIFPFLGNADGPGIDEERLILKWFKGCPTAILSSSRKLTLTSVYLSFSPRDKLPKTATAFASQLQCSVIPGFIETWGYVSSRRKKSNWVSLNKPTPVEHSFSAK</sequence>
<dbReference type="AlphaFoldDB" id="A0AAJ0MPK0"/>
<evidence type="ECO:0000256" key="1">
    <source>
        <dbReference type="SAM" id="SignalP"/>
    </source>
</evidence>
<keyword evidence="1" id="KW-0732">Signal</keyword>
<comment type="caution">
    <text evidence="2">The sequence shown here is derived from an EMBL/GenBank/DDBJ whole genome shotgun (WGS) entry which is preliminary data.</text>
</comment>
<evidence type="ECO:0000313" key="3">
    <source>
        <dbReference type="Proteomes" id="UP001285908"/>
    </source>
</evidence>
<feature type="signal peptide" evidence="1">
    <location>
        <begin position="1"/>
        <end position="19"/>
    </location>
</feature>
<evidence type="ECO:0008006" key="4">
    <source>
        <dbReference type="Google" id="ProtNLM"/>
    </source>
</evidence>